<evidence type="ECO:0000259" key="1">
    <source>
        <dbReference type="Pfam" id="PF18848"/>
    </source>
</evidence>
<feature type="domain" description="Bacterial archaeo-eukaryotic release factor family 6" evidence="1">
    <location>
        <begin position="127"/>
        <end position="281"/>
    </location>
</feature>
<name>A0ABS4CFH8_9ENTE</name>
<dbReference type="Proteomes" id="UP000673375">
    <property type="component" value="Unassembled WGS sequence"/>
</dbReference>
<dbReference type="EMBL" id="JAEDXU010000001">
    <property type="protein sequence ID" value="MBP1044891.1"/>
    <property type="molecule type" value="Genomic_DNA"/>
</dbReference>
<accession>A0ABS4CFH8</accession>
<gene>
    <name evidence="2" type="ORF">I6N96_01265</name>
</gene>
<comment type="caution">
    <text evidence="2">The sequence shown here is derived from an EMBL/GenBank/DDBJ whole genome shotgun (WGS) entry which is preliminary data.</text>
</comment>
<proteinExistence type="predicted"/>
<dbReference type="InterPro" id="IPR040628">
    <property type="entry name" value="BaeRF_family6"/>
</dbReference>
<reference evidence="2 3" key="1">
    <citation type="submission" date="2020-12" db="EMBL/GenBank/DDBJ databases">
        <title>Vagococcus allomyrinae sp. nov. and Enterococcus lavae sp. nov., isolated from the larvae of Allomyrina dichotoma.</title>
        <authorList>
            <person name="Lee S.D."/>
        </authorList>
    </citation>
    <scope>NUCLEOTIDE SEQUENCE [LARGE SCALE GENOMIC DNA]</scope>
    <source>
        <strain evidence="2 3">BWM-S5</strain>
    </source>
</reference>
<evidence type="ECO:0000313" key="3">
    <source>
        <dbReference type="Proteomes" id="UP000673375"/>
    </source>
</evidence>
<sequence length="376" mass="42318">MSDNGKTRFNELLSDEIQGPFVTFVLNTHVAHQDISKDVLAFKNLAKAAKIRFEKRFADFDWAPFQKKINELEADASFWRSTTKSITIIFTKEETFLYRLNVPVDDQYYVGKKPYLLGIIKDQQFTYDYYLLALNRDSMALYLVKGSDVTAVDLPEDAPTDLVGTLGDELTGGNLNYSTGSGSGYNGSGKEGVTYHGVSTKDEEVEIDWVNYYQAIDAYFKDTFENPEKLPIFLYALPENQTVFKKIAKNPYLDTRAAVSASPAQASIKEIKAGAEKISQELETLETGSYNELLDKKFVDQLVDIVPAAKEGRLSHFFIATENFVNETTEMSSEEFDRRKLLNNTAYAVIQTGGKVFVLNQQAAPDEKSLTGILRY</sequence>
<dbReference type="RefSeq" id="WP_209555686.1">
    <property type="nucleotide sequence ID" value="NZ_JAEDXU010000001.1"/>
</dbReference>
<protein>
    <recommendedName>
        <fullName evidence="1">Bacterial archaeo-eukaryotic release factor family 6 domain-containing protein</fullName>
    </recommendedName>
</protein>
<dbReference type="Pfam" id="PF18848">
    <property type="entry name" value="baeRF_family6"/>
    <property type="match status" value="1"/>
</dbReference>
<organism evidence="2 3">
    <name type="scientific">Enterococcus larvae</name>
    <dbReference type="NCBI Taxonomy" id="2794352"/>
    <lineage>
        <taxon>Bacteria</taxon>
        <taxon>Bacillati</taxon>
        <taxon>Bacillota</taxon>
        <taxon>Bacilli</taxon>
        <taxon>Lactobacillales</taxon>
        <taxon>Enterococcaceae</taxon>
        <taxon>Enterococcus</taxon>
    </lineage>
</organism>
<keyword evidence="3" id="KW-1185">Reference proteome</keyword>
<evidence type="ECO:0000313" key="2">
    <source>
        <dbReference type="EMBL" id="MBP1044891.1"/>
    </source>
</evidence>